<dbReference type="SUPFAM" id="SSF140453">
    <property type="entry name" value="EsxAB dimer-like"/>
    <property type="match status" value="1"/>
</dbReference>
<feature type="compositionally biased region" description="Pro residues" evidence="1">
    <location>
        <begin position="388"/>
        <end position="402"/>
    </location>
</feature>
<feature type="compositionally biased region" description="Basic and acidic residues" evidence="1">
    <location>
        <begin position="9"/>
        <end position="24"/>
    </location>
</feature>
<feature type="region of interest" description="Disordered" evidence="1">
    <location>
        <begin position="907"/>
        <end position="972"/>
    </location>
</feature>
<feature type="region of interest" description="Disordered" evidence="1">
    <location>
        <begin position="229"/>
        <end position="619"/>
    </location>
</feature>
<proteinExistence type="predicted"/>
<dbReference type="Proteomes" id="UP000649573">
    <property type="component" value="Unassembled WGS sequence"/>
</dbReference>
<evidence type="ECO:0000313" key="3">
    <source>
        <dbReference type="Proteomes" id="UP000649573"/>
    </source>
</evidence>
<feature type="compositionally biased region" description="Low complexity" evidence="1">
    <location>
        <begin position="481"/>
        <end position="492"/>
    </location>
</feature>
<keyword evidence="3" id="KW-1185">Reference proteome</keyword>
<feature type="compositionally biased region" description="Pro residues" evidence="1">
    <location>
        <begin position="554"/>
        <end position="563"/>
    </location>
</feature>
<feature type="region of interest" description="Disordered" evidence="1">
    <location>
        <begin position="1"/>
        <end position="30"/>
    </location>
</feature>
<feature type="compositionally biased region" description="Gly residues" evidence="1">
    <location>
        <begin position="540"/>
        <end position="551"/>
    </location>
</feature>
<feature type="compositionally biased region" description="Polar residues" evidence="1">
    <location>
        <begin position="360"/>
        <end position="369"/>
    </location>
</feature>
<feature type="region of interest" description="Disordered" evidence="1">
    <location>
        <begin position="633"/>
        <end position="663"/>
    </location>
</feature>
<feature type="compositionally biased region" description="Basic and acidic residues" evidence="1">
    <location>
        <begin position="944"/>
        <end position="958"/>
    </location>
</feature>
<sequence>MTTPASSSDKGDIVARDDGVHVAKGDGSGTSRDDYDNWNWKYIMTAITGVGAAGGLERQHVFDGKQKPSDPSTLWNAALSFRQAQEILEKVNQSITNQIEALAGEHGPWQGEAATAYREWMKQFAKAFHNHAEQIGGGIAAQNPVPEQLWTAGNYLAWAIKAVHDIDAFYANEALRIAAIKGEDIVIENETQGNTIHVSKYPEIVKLLDRDMRTVLKTLATEYKSQQYSTDLTPVPTPDPFTSQGGPNVDPSNYIPPPGPGSSVPPPPPYTPPPPIEIPPPPPGGSVPPPGGQGSNYIPPSFDPGKFDPGKFDAGNPGPRQFDGGGSGPGAFDPGAFTPGNASIQPPPGTSFDPGGGSGQSAFNPNDFTGGTDPGGSRLPDGGGTAFVPPPASFGPITPPPTTGRSNSNGAGGSSSPGEFTPGEFTPGAPDLSTPFKPGQFTGVSVPDPNNWAAGQGAGNAGNSDRNGIGMPGGMPPGMPFAPGAGNGANAAERSDASGLVSGGTGAWEGADIPGLGDPSQKPGEGTAPSQKPNEWAASGPGGVGVPGMGGMPMVPPGAPPFSPAAGNGAGGSERSDASGLIGGETEPWEGVDAPGLGEPSGGTVPQQSAETWAASGPGGVGVPGMGGMPMVPPGAPPFSPAAGNGAGGSERSDASGLIGGETEPWEGVDAPGLGDPSGGTVPGLAAQDWEPSSGDQVATSGVPMMPGVPFAPAAGNGANAPERSDASGLVAGGAEAWEGVEVAGLGDPGGVEAPPATREERVQATGAQPVPSIPVVHPAPSGPGEKRREGAAGAPSGLGAQAPATSGGNLPGAVADVVPLVAEDDRVAVVTPDDGNEDFSAWDAGASAGLPWLLTSSRSEDDRDEEPETPDYTLRETTGWGHTAGRTGVVRPDGASAVAAVDISDFVPRFQPPVTELSSSGLDAPEETEPAEETDESEEEQDERTSADLLKQDEKAWGGDSMPKASPGVIE</sequence>
<protein>
    <recommendedName>
        <fullName evidence="4">PPE family protein</fullName>
    </recommendedName>
</protein>
<evidence type="ECO:0000313" key="2">
    <source>
        <dbReference type="EMBL" id="GGU76765.1"/>
    </source>
</evidence>
<gene>
    <name evidence="2" type="ORF">GCM10010178_79970</name>
</gene>
<accession>A0ABQ2VBG9</accession>
<dbReference type="RefSeq" id="WP_189258990.1">
    <property type="nucleotide sequence ID" value="NZ_BMRE01000061.1"/>
</dbReference>
<dbReference type="Gene3D" id="1.10.287.1060">
    <property type="entry name" value="ESAT-6-like"/>
    <property type="match status" value="1"/>
</dbReference>
<reference evidence="3" key="1">
    <citation type="journal article" date="2019" name="Int. J. Syst. Evol. Microbiol.">
        <title>The Global Catalogue of Microorganisms (GCM) 10K type strain sequencing project: providing services to taxonomists for standard genome sequencing and annotation.</title>
        <authorList>
            <consortium name="The Broad Institute Genomics Platform"/>
            <consortium name="The Broad Institute Genome Sequencing Center for Infectious Disease"/>
            <person name="Wu L."/>
            <person name="Ma J."/>
        </authorList>
    </citation>
    <scope>NUCLEOTIDE SEQUENCE [LARGE SCALE GENOMIC DNA]</scope>
    <source>
        <strain evidence="3">JCM 3296</strain>
    </source>
</reference>
<organism evidence="2 3">
    <name type="scientific">Lentzea flava</name>
    <dbReference type="NCBI Taxonomy" id="103732"/>
    <lineage>
        <taxon>Bacteria</taxon>
        <taxon>Bacillati</taxon>
        <taxon>Actinomycetota</taxon>
        <taxon>Actinomycetes</taxon>
        <taxon>Pseudonocardiales</taxon>
        <taxon>Pseudonocardiaceae</taxon>
        <taxon>Lentzea</taxon>
    </lineage>
</organism>
<evidence type="ECO:0000256" key="1">
    <source>
        <dbReference type="SAM" id="MobiDB-lite"/>
    </source>
</evidence>
<dbReference type="InterPro" id="IPR036689">
    <property type="entry name" value="ESAT-6-like_sf"/>
</dbReference>
<dbReference type="EMBL" id="BMRE01000061">
    <property type="protein sequence ID" value="GGU76765.1"/>
    <property type="molecule type" value="Genomic_DNA"/>
</dbReference>
<feature type="compositionally biased region" description="Pro residues" evidence="1">
    <location>
        <begin position="254"/>
        <end position="291"/>
    </location>
</feature>
<feature type="region of interest" description="Disordered" evidence="1">
    <location>
        <begin position="832"/>
        <end position="891"/>
    </location>
</feature>
<name>A0ABQ2VBG9_9PSEU</name>
<feature type="compositionally biased region" description="Low complexity" evidence="1">
    <location>
        <begin position="450"/>
        <end position="469"/>
    </location>
</feature>
<comment type="caution">
    <text evidence="2">The sequence shown here is derived from an EMBL/GenBank/DDBJ whole genome shotgun (WGS) entry which is preliminary data.</text>
</comment>
<evidence type="ECO:0008006" key="4">
    <source>
        <dbReference type="Google" id="ProtNLM"/>
    </source>
</evidence>
<feature type="region of interest" description="Disordered" evidence="1">
    <location>
        <begin position="744"/>
        <end position="813"/>
    </location>
</feature>
<feature type="compositionally biased region" description="Acidic residues" evidence="1">
    <location>
        <begin position="925"/>
        <end position="943"/>
    </location>
</feature>